<dbReference type="AlphaFoldDB" id="A0A6G9AZB9"/>
<evidence type="ECO:0000313" key="2">
    <source>
        <dbReference type="EMBL" id="QIP17645.1"/>
    </source>
</evidence>
<accession>A0A6G9AZB9</accession>
<keyword evidence="2" id="KW-0378">Hydrolase</keyword>
<dbReference type="Pfam" id="PF13472">
    <property type="entry name" value="Lipase_GDSL_2"/>
    <property type="match status" value="1"/>
</dbReference>
<reference evidence="2 3" key="1">
    <citation type="submission" date="2020-03" db="EMBL/GenBank/DDBJ databases">
        <authorList>
            <person name="Kim M.K."/>
        </authorList>
    </citation>
    <scope>NUCLEOTIDE SEQUENCE [LARGE SCALE GENOMIC DNA]</scope>
    <source>
        <strain evidence="2 3">BT328</strain>
    </source>
</reference>
<protein>
    <submittedName>
        <fullName evidence="2">SGNH/GDSL hydrolase family protein</fullName>
    </submittedName>
</protein>
<name>A0A6G9AZB9_9BACT</name>
<dbReference type="SUPFAM" id="SSF52266">
    <property type="entry name" value="SGNH hydrolase"/>
    <property type="match status" value="1"/>
</dbReference>
<dbReference type="Gene3D" id="3.40.50.1110">
    <property type="entry name" value="SGNH hydrolase"/>
    <property type="match status" value="1"/>
</dbReference>
<organism evidence="2 3">
    <name type="scientific">Spirosoma aureum</name>
    <dbReference type="NCBI Taxonomy" id="2692134"/>
    <lineage>
        <taxon>Bacteria</taxon>
        <taxon>Pseudomonadati</taxon>
        <taxon>Bacteroidota</taxon>
        <taxon>Cytophagia</taxon>
        <taxon>Cytophagales</taxon>
        <taxon>Cytophagaceae</taxon>
        <taxon>Spirosoma</taxon>
    </lineage>
</organism>
<dbReference type="InterPro" id="IPR013830">
    <property type="entry name" value="SGNH_hydro"/>
</dbReference>
<sequence>MTTNPAATQSKYTFLSLGDSYTIGESVSDNERWSVQLAGLLRKNDVDIADPDIIARTGWTTAELQDAIKASGNQKIYGLVSLLIGVNNQYRGQSQNRYQTEFRELLQTAIKFAGGKAGHVVVLSIPDWGQSPFARGRNQKQIAAEIDTFNAIAQQECKAAGISYIDVTPLTRKASGDTTQFAVDGLHYSGKQMRQWAEAALPIVKDILKQ</sequence>
<evidence type="ECO:0000313" key="3">
    <source>
        <dbReference type="Proteomes" id="UP000501802"/>
    </source>
</evidence>
<dbReference type="InterPro" id="IPR036514">
    <property type="entry name" value="SGNH_hydro_sf"/>
</dbReference>
<evidence type="ECO:0000259" key="1">
    <source>
        <dbReference type="Pfam" id="PF13472"/>
    </source>
</evidence>
<dbReference type="Proteomes" id="UP000501802">
    <property type="component" value="Chromosome"/>
</dbReference>
<dbReference type="EMBL" id="CP050063">
    <property type="protein sequence ID" value="QIP17645.1"/>
    <property type="molecule type" value="Genomic_DNA"/>
</dbReference>
<dbReference type="GO" id="GO:0016788">
    <property type="term" value="F:hydrolase activity, acting on ester bonds"/>
    <property type="evidence" value="ECO:0007669"/>
    <property type="project" value="UniProtKB-ARBA"/>
</dbReference>
<keyword evidence="3" id="KW-1185">Reference proteome</keyword>
<gene>
    <name evidence="2" type="ORF">G8759_03225</name>
</gene>
<feature type="domain" description="SGNH hydrolase-type esterase" evidence="1">
    <location>
        <begin position="17"/>
        <end position="191"/>
    </location>
</feature>
<proteinExistence type="predicted"/>
<dbReference type="KEGG" id="spib:G8759_03225"/>